<accession>T1HYT0</accession>
<dbReference type="STRING" id="13249.T1HYT0"/>
<dbReference type="OMA" id="QADMHRC"/>
<dbReference type="EMBL" id="ACPB03009789">
    <property type="status" value="NOT_ANNOTATED_CDS"/>
    <property type="molecule type" value="Genomic_DNA"/>
</dbReference>
<reference evidence="2" key="1">
    <citation type="submission" date="2015-05" db="UniProtKB">
        <authorList>
            <consortium name="EnsemblMetazoa"/>
        </authorList>
    </citation>
    <scope>IDENTIFICATION</scope>
</reference>
<dbReference type="VEuPathDB" id="VectorBase:RPRC009200"/>
<keyword evidence="3" id="KW-1185">Reference proteome</keyword>
<dbReference type="Proteomes" id="UP000015103">
    <property type="component" value="Unassembled WGS sequence"/>
</dbReference>
<evidence type="ECO:0000313" key="2">
    <source>
        <dbReference type="EnsemblMetazoa" id="RPRC009200-PA"/>
    </source>
</evidence>
<dbReference type="PANTHER" id="PTHR21096">
    <property type="entry name" value="PROTEIN FAM136A"/>
    <property type="match status" value="1"/>
</dbReference>
<dbReference type="Pfam" id="PF05811">
    <property type="entry name" value="DUF842"/>
    <property type="match status" value="1"/>
</dbReference>
<comment type="similarity">
    <text evidence="1">Belongs to the FAM136 family.</text>
</comment>
<dbReference type="InParanoid" id="T1HYT0"/>
<evidence type="ECO:0000313" key="3">
    <source>
        <dbReference type="Proteomes" id="UP000015103"/>
    </source>
</evidence>
<sequence length="150" mass="17327">MVEQQSRRVEDAMKKIVNEIDTEYLRKMQANMHRCAARCCDNNTDSMEQVHQCVQNCSSGLTEAEHFVKQEFSTVQNRLQRCIMDCNDEIRDKAGPTPSDTDMDKYGAVFEKCAIKCVDKHVEQLPAMLKRMKEVLKKKQHSSALYYPSS</sequence>
<evidence type="ECO:0000256" key="1">
    <source>
        <dbReference type="ARBA" id="ARBA00009952"/>
    </source>
</evidence>
<organism evidence="2 3">
    <name type="scientific">Rhodnius prolixus</name>
    <name type="common">Triatomid bug</name>
    <dbReference type="NCBI Taxonomy" id="13249"/>
    <lineage>
        <taxon>Eukaryota</taxon>
        <taxon>Metazoa</taxon>
        <taxon>Ecdysozoa</taxon>
        <taxon>Arthropoda</taxon>
        <taxon>Hexapoda</taxon>
        <taxon>Insecta</taxon>
        <taxon>Pterygota</taxon>
        <taxon>Neoptera</taxon>
        <taxon>Paraneoptera</taxon>
        <taxon>Hemiptera</taxon>
        <taxon>Heteroptera</taxon>
        <taxon>Panheteroptera</taxon>
        <taxon>Cimicomorpha</taxon>
        <taxon>Reduviidae</taxon>
        <taxon>Triatominae</taxon>
        <taxon>Rhodnius</taxon>
    </lineage>
</organism>
<dbReference type="GO" id="GO:0005737">
    <property type="term" value="C:cytoplasm"/>
    <property type="evidence" value="ECO:0007669"/>
    <property type="project" value="TreeGrafter"/>
</dbReference>
<dbReference type="eggNOG" id="KOG3377">
    <property type="taxonomic scope" value="Eukaryota"/>
</dbReference>
<name>T1HYT0_RHOPR</name>
<protein>
    <submittedName>
        <fullName evidence="2">Uncharacterized protein</fullName>
    </submittedName>
</protein>
<dbReference type="PANTHER" id="PTHR21096:SF0">
    <property type="entry name" value="PROTEIN FAM136A"/>
    <property type="match status" value="1"/>
</dbReference>
<proteinExistence type="inferred from homology"/>
<dbReference type="RefSeq" id="XP_073992035.1">
    <property type="nucleotide sequence ID" value="XM_074135934.1"/>
</dbReference>
<dbReference type="HOGENOM" id="CLU_110442_1_0_1"/>
<dbReference type="AlphaFoldDB" id="T1HYT0"/>
<dbReference type="InterPro" id="IPR008560">
    <property type="entry name" value="DUF842_euk"/>
</dbReference>
<dbReference type="EnsemblMetazoa" id="RPRC009200-RA">
    <property type="protein sequence ID" value="RPRC009200-PA"/>
    <property type="gene ID" value="RPRC009200"/>
</dbReference>
<dbReference type="GeneID" id="141458213"/>
<dbReference type="FunCoup" id="T1HYT0">
    <property type="interactions" value="997"/>
</dbReference>